<protein>
    <submittedName>
        <fullName evidence="2">Uncharacterized protein</fullName>
    </submittedName>
</protein>
<dbReference type="AlphaFoldDB" id="A0AAG5D770"/>
<feature type="compositionally biased region" description="Basic and acidic residues" evidence="1">
    <location>
        <begin position="228"/>
        <end position="243"/>
    </location>
</feature>
<name>A0AAG5D770_ANOAO</name>
<keyword evidence="3" id="KW-1185">Reference proteome</keyword>
<evidence type="ECO:0000313" key="2">
    <source>
        <dbReference type="EnsemblMetazoa" id="ENSAATROPP007157"/>
    </source>
</evidence>
<reference evidence="2" key="1">
    <citation type="submission" date="2024-04" db="UniProtKB">
        <authorList>
            <consortium name="EnsemblMetazoa"/>
        </authorList>
    </citation>
    <scope>IDENTIFICATION</scope>
    <source>
        <strain evidence="2">EBRO</strain>
    </source>
</reference>
<evidence type="ECO:0000313" key="3">
    <source>
        <dbReference type="Proteomes" id="UP000075880"/>
    </source>
</evidence>
<organism evidence="2 3">
    <name type="scientific">Anopheles atroparvus</name>
    <name type="common">European mosquito</name>
    <dbReference type="NCBI Taxonomy" id="41427"/>
    <lineage>
        <taxon>Eukaryota</taxon>
        <taxon>Metazoa</taxon>
        <taxon>Ecdysozoa</taxon>
        <taxon>Arthropoda</taxon>
        <taxon>Hexapoda</taxon>
        <taxon>Insecta</taxon>
        <taxon>Pterygota</taxon>
        <taxon>Neoptera</taxon>
        <taxon>Endopterygota</taxon>
        <taxon>Diptera</taxon>
        <taxon>Nematocera</taxon>
        <taxon>Culicoidea</taxon>
        <taxon>Culicidae</taxon>
        <taxon>Anophelinae</taxon>
        <taxon>Anopheles</taxon>
    </lineage>
</organism>
<feature type="compositionally biased region" description="Basic residues" evidence="1">
    <location>
        <begin position="277"/>
        <end position="298"/>
    </location>
</feature>
<dbReference type="Proteomes" id="UP000075880">
    <property type="component" value="Unassembled WGS sequence"/>
</dbReference>
<sequence length="356" mass="38815">LKLFVAGLAGVVFAERTATLGKEALSLEVLFAITINGGMTYGAVEALAVVVVVQGLHPLVAGLDGESAGKALGGEQIVPVLLAVGIAFLEEERAVAELLAAVRALEALRMELLADGIQAIALRARRCQELLEAVLAVQVSLLLDETDVGQRTLAVSVVADEVIRTPDASQCGNEWTSANQSNKTQWHTATGSNRLVHHATSTVRGGGGAGRPALVERLVTTLWSWHGSRSERGCSRGRRGERSRNRRLNRSRSLDRSRSWGRGLPNEGGREWSRNAAGHRREGRRRLNLGQRAHRKRSTERFRRNASHATYIITVRRLRATVQIGVCVESSRDGLDTGFLATEVMGYDRQKKNRNN</sequence>
<proteinExistence type="predicted"/>
<evidence type="ECO:0000256" key="1">
    <source>
        <dbReference type="SAM" id="MobiDB-lite"/>
    </source>
</evidence>
<dbReference type="EnsemblMetazoa" id="ENSAATROPT007972">
    <property type="protein sequence ID" value="ENSAATROPP007157"/>
    <property type="gene ID" value="ENSAATROPG006507"/>
</dbReference>
<feature type="region of interest" description="Disordered" evidence="1">
    <location>
        <begin position="228"/>
        <end position="303"/>
    </location>
</feature>
<accession>A0AAG5D770</accession>